<evidence type="ECO:0000256" key="1">
    <source>
        <dbReference type="ARBA" id="ARBA00008775"/>
    </source>
</evidence>
<comment type="similarity">
    <text evidence="1">Belongs to the CAPAB/TerDEXZ family.</text>
</comment>
<reference evidence="4" key="1">
    <citation type="journal article" date="2020" name="Microorganisms">
        <title>Isolation, Genomic and Metabolomic Characterization of Streptomyces tendae VITAKN with Quorum Sensing Inhibitory Activity from Southern India.</title>
        <authorList>
            <person name="Ishaque N.M."/>
            <person name="Burgsdorf I."/>
            <person name="Limlingan Malit J.J."/>
            <person name="Saha S."/>
            <person name="Teta R."/>
            <person name="Ewe D."/>
            <person name="Kannabiran K."/>
            <person name="Hrouzek P."/>
            <person name="Steindler L."/>
            <person name="Costantino V."/>
            <person name="Saurav K."/>
        </authorList>
    </citation>
    <scope>NUCLEOTIDE SEQUENCE</scope>
    <source>
        <strain evidence="4">VITAKN</strain>
    </source>
</reference>
<feature type="region of interest" description="Disordered" evidence="2">
    <location>
        <begin position="190"/>
        <end position="303"/>
    </location>
</feature>
<dbReference type="CDD" id="cd06974">
    <property type="entry name" value="TerD_like"/>
    <property type="match status" value="1"/>
</dbReference>
<dbReference type="Gene3D" id="2.60.60.30">
    <property type="entry name" value="sav2460 like domains"/>
    <property type="match status" value="1"/>
</dbReference>
<dbReference type="AlphaFoldDB" id="A0A6B3QML4"/>
<name>A0A6B3QML4_STRTE</name>
<comment type="caution">
    <text evidence="4">The sequence shown here is derived from an EMBL/GenBank/DDBJ whole genome shotgun (WGS) entry which is preliminary data.</text>
</comment>
<dbReference type="Gene3D" id="3.40.50.300">
    <property type="entry name" value="P-loop containing nucleotide triphosphate hydrolases"/>
    <property type="match status" value="1"/>
</dbReference>
<dbReference type="PANTHER" id="PTHR32097">
    <property type="entry name" value="CAMP-BINDING PROTEIN 1-RELATED"/>
    <property type="match status" value="1"/>
</dbReference>
<gene>
    <name evidence="4" type="ORF">GUR47_12700</name>
</gene>
<evidence type="ECO:0000256" key="2">
    <source>
        <dbReference type="SAM" id="MobiDB-lite"/>
    </source>
</evidence>
<dbReference type="RefSeq" id="WP_164458472.1">
    <property type="nucleotide sequence ID" value="NZ_JAAIFS010000002.1"/>
</dbReference>
<protein>
    <submittedName>
        <fullName evidence="4">Export associated protein</fullName>
    </submittedName>
</protein>
<feature type="domain" description="TerD" evidence="3">
    <location>
        <begin position="64"/>
        <end position="162"/>
    </location>
</feature>
<feature type="compositionally biased region" description="Pro residues" evidence="2">
    <location>
        <begin position="281"/>
        <end position="293"/>
    </location>
</feature>
<dbReference type="PANTHER" id="PTHR32097:SF4">
    <property type="entry name" value="GENERAL STRESS PROTEIN 16U"/>
    <property type="match status" value="1"/>
</dbReference>
<feature type="compositionally biased region" description="Pro residues" evidence="2">
    <location>
        <begin position="243"/>
        <end position="252"/>
    </location>
</feature>
<sequence>MTAELTRGQNHPLPRARLEIRVSAGTPVVAGATLGDENGTIHGDERVAHPGAPTLPGLEVSRQAAADHRLAVDLDAVSDEVHRVSVLLALPVGGRGPARFGAVAAPFVAVTDLDGDEVASYTITGLEAESAVVALELYRRQGAWKVRAVGQGYAGGLAELLADQKLPQAHQLAASIHEAVASGLARSIPAPPAAAPAHHPDHGTAPQAGSGAPVPPASPYDPQGASAPGPQAPRAPGRHGAPQPYPGVPGEPGPTGQPSASAPAGGGPIDYSHPRRQTTAPPSPPPAAPPAEPGQPARPVAGDATGWSMEERLYNQVWGMFEDLARTTAAYRSAVDFADSRMEKELDQALSDPRSRIGGQGDAAREAARARHGQLVSQAREVLDRDVAQLVAEAEVVEPALPTAFARWDNPVWHAYRVPMEIPMALRLGDLHLPEADRIRIPMLIRLPLERGLWIDSGRSASPDGSFADSHEMRRLGLETAVAHAARLLAIYPAGEFTVHVIDPAGSGAQALTPLVQSGVLAAPPAQGAAGAADVLARLTQRVDLVQMALRGGAPDALPPGLDTSQQLLIVNDFPHGFDDRAVNQLRYLADEGPAVGVHLMMVADREESAGFGPLLDPLWRSLLRLTPVADDHLADPWVGHAWTYEPSLVPPGSQVLQQVLSQVAAARRSWGR</sequence>
<dbReference type="InterPro" id="IPR051324">
    <property type="entry name" value="Stress/Tellurium_Resist"/>
</dbReference>
<feature type="compositionally biased region" description="Low complexity" evidence="2">
    <location>
        <begin position="254"/>
        <end position="263"/>
    </location>
</feature>
<feature type="compositionally biased region" description="Low complexity" evidence="2">
    <location>
        <begin position="222"/>
        <end position="242"/>
    </location>
</feature>
<accession>A0A6B3QML4</accession>
<dbReference type="Pfam" id="PF02342">
    <property type="entry name" value="TerD"/>
    <property type="match status" value="1"/>
</dbReference>
<proteinExistence type="inferred from homology"/>
<evidence type="ECO:0000259" key="3">
    <source>
        <dbReference type="Pfam" id="PF02342"/>
    </source>
</evidence>
<dbReference type="EMBL" id="JAAIFS010000002">
    <property type="protein sequence ID" value="NEV87515.1"/>
    <property type="molecule type" value="Genomic_DNA"/>
</dbReference>
<evidence type="ECO:0000313" key="4">
    <source>
        <dbReference type="EMBL" id="NEV87515.1"/>
    </source>
</evidence>
<dbReference type="InterPro" id="IPR027417">
    <property type="entry name" value="P-loop_NTPase"/>
</dbReference>
<organism evidence="4">
    <name type="scientific">Streptomyces tendae</name>
    <dbReference type="NCBI Taxonomy" id="1932"/>
    <lineage>
        <taxon>Bacteria</taxon>
        <taxon>Bacillati</taxon>
        <taxon>Actinomycetota</taxon>
        <taxon>Actinomycetes</taxon>
        <taxon>Kitasatosporales</taxon>
        <taxon>Streptomycetaceae</taxon>
        <taxon>Streptomyces</taxon>
    </lineage>
</organism>
<dbReference type="InterPro" id="IPR003325">
    <property type="entry name" value="TerD"/>
</dbReference>